<dbReference type="EMBL" id="CP011545">
    <property type="protein sequence ID" value="AKK08801.1"/>
    <property type="molecule type" value="Genomic_DNA"/>
</dbReference>
<accession>A0A0G3H5X7</accession>
<sequence length="602" mass="67422">MATLNGNGVLSPLAILATSLHAQPGMYAVLLGSGVSTGAGIPTGWGIIKELVGRVAAASNPADPTAADAAREDPEKWWKDHGEGELGYATLLEQLAPTSAARQGLLQEFFEPSSDEKDQGLKQPSPAHRAVAQLVKDGYVRVVVTTNFDRLTETALQEIGISPRVIAHPDAVKGMAPLAHSQATVIKLHGDYLDLGSRNTPEELEDYPEEWTRLLDQVFDEYGLVISGWSADWDTALVSCLEKAPNRRYPLYWDNRSNRGDNARRLLEARSGTIIPANDANSLFGELYENVQALERLAHPPLSTAMAVARLKRYLPDPVHRIDLYDLVMQATDDVIQKIEDQPTSGDVSFELLQKVYEDHFRAMDQLAALLITGIWHDDQGEHDQLWIDVLQRLVTAGTTSLERYQEVLAGSRLVPAFIALAAVGVTTGLRGRDGLFIRAATEVEGSDQPRSLEPLPASQLLHYSSFTNERLIKGFPRWDGAQYIYPVSRLFKEVMEDYFADVVPLKESFTSVYHEFEYRFGLLQELTRPGDSTWVRALTGEYLFDISRTQEGVRQGEVDFRRRLTRHSPDVWEKLLPEETSLDQALVKHRDEVLVHYQRWR</sequence>
<dbReference type="Gene3D" id="3.40.50.1220">
    <property type="entry name" value="TPP-binding domain"/>
    <property type="match status" value="1"/>
</dbReference>
<dbReference type="KEGG" id="cted:CTEST_06820"/>
<dbReference type="STRING" id="136857.CTEST_06820"/>
<dbReference type="PATRIC" id="fig|136857.5.peg.1357"/>
<dbReference type="OrthoDB" id="5509947at2"/>
<evidence type="ECO:0000313" key="1">
    <source>
        <dbReference type="EMBL" id="AKK08801.1"/>
    </source>
</evidence>
<reference evidence="1 2" key="1">
    <citation type="journal article" date="2015" name="Genome Announc.">
        <title>Complete Genome Sequence of the Type Strain Corynebacterium testudinoris DSM 44614, Recovered from Necrotic Lesions in the Mouth of a Tortoise.</title>
        <authorList>
            <person name="Ruckert C."/>
            <person name="Kriete M."/>
            <person name="Jaenicke S."/>
            <person name="Winkler A."/>
            <person name="Tauch A."/>
        </authorList>
    </citation>
    <scope>NUCLEOTIDE SEQUENCE [LARGE SCALE GENOMIC DNA]</scope>
    <source>
        <strain evidence="1 2">DSM 44614</strain>
    </source>
</reference>
<organism evidence="1 2">
    <name type="scientific">Corynebacterium testudinoris</name>
    <dbReference type="NCBI Taxonomy" id="136857"/>
    <lineage>
        <taxon>Bacteria</taxon>
        <taxon>Bacillati</taxon>
        <taxon>Actinomycetota</taxon>
        <taxon>Actinomycetes</taxon>
        <taxon>Mycobacteriales</taxon>
        <taxon>Corynebacteriaceae</taxon>
        <taxon>Corynebacterium</taxon>
    </lineage>
</organism>
<dbReference type="RefSeq" id="WP_052844320.1">
    <property type="nucleotide sequence ID" value="NZ_CP011545.1"/>
</dbReference>
<keyword evidence="2" id="KW-1185">Reference proteome</keyword>
<gene>
    <name evidence="1" type="ORF">CTEST_06820</name>
</gene>
<dbReference type="Proteomes" id="UP000035540">
    <property type="component" value="Chromosome"/>
</dbReference>
<dbReference type="SUPFAM" id="SSF52467">
    <property type="entry name" value="DHS-like NAD/FAD-binding domain"/>
    <property type="match status" value="1"/>
</dbReference>
<dbReference type="AlphaFoldDB" id="A0A0G3H5X7"/>
<name>A0A0G3H5X7_9CORY</name>
<evidence type="ECO:0000313" key="2">
    <source>
        <dbReference type="Proteomes" id="UP000035540"/>
    </source>
</evidence>
<reference evidence="2" key="2">
    <citation type="submission" date="2015-05" db="EMBL/GenBank/DDBJ databases">
        <title>Complete genome sequence of Corynebacterium testudinoris DSM 44614, recovered from necrotic lesions in the mouth of a tortoise.</title>
        <authorList>
            <person name="Ruckert C."/>
            <person name="Albersmeier A."/>
            <person name="Winkler A."/>
            <person name="Tauch A."/>
        </authorList>
    </citation>
    <scope>NUCLEOTIDE SEQUENCE [LARGE SCALE GENOMIC DNA]</scope>
    <source>
        <strain evidence="2">DSM 44614</strain>
    </source>
</reference>
<proteinExistence type="predicted"/>
<dbReference type="InterPro" id="IPR029035">
    <property type="entry name" value="DHS-like_NAD/FAD-binding_dom"/>
</dbReference>
<protein>
    <submittedName>
        <fullName evidence="1">SIR2-like domain</fullName>
    </submittedName>
</protein>
<dbReference type="Pfam" id="PF13289">
    <property type="entry name" value="SIR2_2"/>
    <property type="match status" value="1"/>
</dbReference>